<dbReference type="AlphaFoldDB" id="A0A1H5AR10"/>
<dbReference type="GO" id="GO:0005829">
    <property type="term" value="C:cytosol"/>
    <property type="evidence" value="ECO:0007669"/>
    <property type="project" value="TreeGrafter"/>
</dbReference>
<reference evidence="7" key="1">
    <citation type="submission" date="2016-10" db="EMBL/GenBank/DDBJ databases">
        <authorList>
            <person name="Varghese N."/>
        </authorList>
    </citation>
    <scope>NUCLEOTIDE SEQUENCE [LARGE SCALE GENOMIC DNA]</scope>
    <source>
        <strain evidence="7">DSM 44719</strain>
    </source>
</reference>
<evidence type="ECO:0000256" key="2">
    <source>
        <dbReference type="ARBA" id="ARBA00012862"/>
    </source>
</evidence>
<evidence type="ECO:0000256" key="5">
    <source>
        <dbReference type="ARBA" id="ARBA00023277"/>
    </source>
</evidence>
<dbReference type="RefSeq" id="WP_073358460.1">
    <property type="nucleotide sequence ID" value="NZ_FNTL01000004.1"/>
</dbReference>
<dbReference type="PANTHER" id="PTHR37831:SF1">
    <property type="entry name" value="D-RIBOSE PYRANASE"/>
    <property type="match status" value="1"/>
</dbReference>
<name>A0A1H5AR10_RHOJO</name>
<keyword evidence="5" id="KW-0119">Carbohydrate metabolism</keyword>
<dbReference type="Gene3D" id="3.40.1650.10">
    <property type="entry name" value="RbsD-like domain"/>
    <property type="match status" value="1"/>
</dbReference>
<dbReference type="InterPro" id="IPR023750">
    <property type="entry name" value="RbsD-like_sf"/>
</dbReference>
<evidence type="ECO:0000313" key="7">
    <source>
        <dbReference type="Proteomes" id="UP000183407"/>
    </source>
</evidence>
<organism evidence="6 7">
    <name type="scientific">Rhodococcus jostii</name>
    <dbReference type="NCBI Taxonomy" id="132919"/>
    <lineage>
        <taxon>Bacteria</taxon>
        <taxon>Bacillati</taxon>
        <taxon>Actinomycetota</taxon>
        <taxon>Actinomycetes</taxon>
        <taxon>Mycobacteriales</taxon>
        <taxon>Nocardiaceae</taxon>
        <taxon>Rhodococcus</taxon>
    </lineage>
</organism>
<comment type="catalytic activity">
    <reaction evidence="1">
        <text>beta-D-ribopyranose = beta-D-ribofuranose</text>
        <dbReference type="Rhea" id="RHEA:25432"/>
        <dbReference type="ChEBI" id="CHEBI:27476"/>
        <dbReference type="ChEBI" id="CHEBI:47002"/>
        <dbReference type="EC" id="5.4.99.62"/>
    </reaction>
</comment>
<evidence type="ECO:0000256" key="3">
    <source>
        <dbReference type="ARBA" id="ARBA00022490"/>
    </source>
</evidence>
<dbReference type="EMBL" id="FNTL01000004">
    <property type="protein sequence ID" value="SED44060.1"/>
    <property type="molecule type" value="Genomic_DNA"/>
</dbReference>
<sequence>MTPKVRLLHERLAAVVSQLRHGEMIYLADAGSGTSSASLVPLSPDVETIDLGIAPGLPSVGDLLSVLCEVGDFEAAIVTEDMVTANPEARKFVSELVGEENVHEMRYLPEFYNLRDRVKVFVQTGDYSVHGNVVLVAGYPSPPIPLNWLTSPTWFEDLPPAPPSTGPGSPEA</sequence>
<proteinExistence type="predicted"/>
<evidence type="ECO:0000313" key="6">
    <source>
        <dbReference type="EMBL" id="SED44060.1"/>
    </source>
</evidence>
<dbReference type="GO" id="GO:0016872">
    <property type="term" value="F:intramolecular lyase activity"/>
    <property type="evidence" value="ECO:0007669"/>
    <property type="project" value="InterPro"/>
</dbReference>
<dbReference type="Proteomes" id="UP000183407">
    <property type="component" value="Unassembled WGS sequence"/>
</dbReference>
<dbReference type="PANTHER" id="PTHR37831">
    <property type="entry name" value="D-RIBOSE PYRANASE"/>
    <property type="match status" value="1"/>
</dbReference>
<gene>
    <name evidence="6" type="ORF">SAMN04490220_4497</name>
</gene>
<dbReference type="GO" id="GO:0048029">
    <property type="term" value="F:monosaccharide binding"/>
    <property type="evidence" value="ECO:0007669"/>
    <property type="project" value="InterPro"/>
</dbReference>
<dbReference type="EC" id="5.4.99.62" evidence="2"/>
<dbReference type="Pfam" id="PF05025">
    <property type="entry name" value="RbsD_FucU"/>
    <property type="match status" value="1"/>
</dbReference>
<dbReference type="InterPro" id="IPR007721">
    <property type="entry name" value="RbsD_FucU"/>
</dbReference>
<dbReference type="GO" id="GO:0062193">
    <property type="term" value="F:D-ribose pyranase activity"/>
    <property type="evidence" value="ECO:0007669"/>
    <property type="project" value="UniProtKB-EC"/>
</dbReference>
<dbReference type="GO" id="GO:0019303">
    <property type="term" value="P:D-ribose catabolic process"/>
    <property type="evidence" value="ECO:0007669"/>
    <property type="project" value="TreeGrafter"/>
</dbReference>
<evidence type="ECO:0000256" key="1">
    <source>
        <dbReference type="ARBA" id="ARBA00000223"/>
    </source>
</evidence>
<dbReference type="InterPro" id="IPR023064">
    <property type="entry name" value="D-ribose_pyranase"/>
</dbReference>
<keyword evidence="3" id="KW-0963">Cytoplasm</keyword>
<keyword evidence="4" id="KW-0413">Isomerase</keyword>
<accession>A0A1H5AR10</accession>
<dbReference type="OrthoDB" id="9805009at2"/>
<protein>
    <recommendedName>
        <fullName evidence="2">D-ribose pyranase</fullName>
        <ecNumber evidence="2">5.4.99.62</ecNumber>
    </recommendedName>
</protein>
<dbReference type="SUPFAM" id="SSF102546">
    <property type="entry name" value="RbsD-like"/>
    <property type="match status" value="1"/>
</dbReference>
<evidence type="ECO:0000256" key="4">
    <source>
        <dbReference type="ARBA" id="ARBA00023235"/>
    </source>
</evidence>